<dbReference type="InterPro" id="IPR027417">
    <property type="entry name" value="P-loop_NTPase"/>
</dbReference>
<dbReference type="SUPFAM" id="SSF52058">
    <property type="entry name" value="L domain-like"/>
    <property type="match status" value="1"/>
</dbReference>
<dbReference type="InterPro" id="IPR058922">
    <property type="entry name" value="WHD_DRP"/>
</dbReference>
<dbReference type="Gramene" id="TraesROB_scaffold_079559_01G000100.1">
    <property type="protein sequence ID" value="TraesROB_scaffold_079559_01G000100.1"/>
    <property type="gene ID" value="TraesROB_scaffold_079559_01G000100"/>
</dbReference>
<evidence type="ECO:0000256" key="1">
    <source>
        <dbReference type="ARBA" id="ARBA00022737"/>
    </source>
</evidence>
<keyword evidence="4" id="KW-1133">Transmembrane helix</keyword>
<dbReference type="Gene3D" id="1.10.8.430">
    <property type="entry name" value="Helical domain of apoptotic protease-activating factors"/>
    <property type="match status" value="1"/>
</dbReference>
<dbReference type="Gramene" id="TraesNOR2A03G00824970.1">
    <property type="protein sequence ID" value="TraesNOR2A03G00824970.1"/>
    <property type="gene ID" value="TraesNOR2A03G00824970"/>
</dbReference>
<reference evidence="8" key="2">
    <citation type="submission" date="2018-10" db="UniProtKB">
        <authorList>
            <consortium name="EnsemblPlants"/>
        </authorList>
    </citation>
    <scope>IDENTIFICATION</scope>
</reference>
<dbReference type="Pfam" id="PF23598">
    <property type="entry name" value="LRR_14"/>
    <property type="match status" value="1"/>
</dbReference>
<evidence type="ECO:0000256" key="3">
    <source>
        <dbReference type="SAM" id="MobiDB-lite"/>
    </source>
</evidence>
<feature type="domain" description="Disease resistance R13L4/SHOC-2-like LRR" evidence="7">
    <location>
        <begin position="540"/>
        <end position="906"/>
    </location>
</feature>
<evidence type="ECO:0000259" key="7">
    <source>
        <dbReference type="Pfam" id="PF23598"/>
    </source>
</evidence>
<name>A0A3B6B913_WHEAT</name>
<reference evidence="8" key="1">
    <citation type="submission" date="2018-08" db="EMBL/GenBank/DDBJ databases">
        <authorList>
            <person name="Rossello M."/>
        </authorList>
    </citation>
    <scope>NUCLEOTIDE SEQUENCE [LARGE SCALE GENOMIC DNA]</scope>
    <source>
        <strain evidence="8">cv. Chinese Spring</strain>
    </source>
</reference>
<proteinExistence type="predicted"/>
<evidence type="ECO:0000256" key="2">
    <source>
        <dbReference type="ARBA" id="ARBA00022821"/>
    </source>
</evidence>
<evidence type="ECO:0000256" key="4">
    <source>
        <dbReference type="SAM" id="Phobius"/>
    </source>
</evidence>
<dbReference type="InterPro" id="IPR008511">
    <property type="entry name" value="ROH1-like"/>
</dbReference>
<dbReference type="PANTHER" id="PTHR23155">
    <property type="entry name" value="DISEASE RESISTANCE PROTEIN RP"/>
    <property type="match status" value="1"/>
</dbReference>
<dbReference type="Proteomes" id="UP000019116">
    <property type="component" value="Chromosome 2A"/>
</dbReference>
<keyword evidence="9" id="KW-1185">Reference proteome</keyword>
<dbReference type="EnsemblPlants" id="TraesCS2A02G564800.1">
    <property type="protein sequence ID" value="TraesCS2A02G564800.1"/>
    <property type="gene ID" value="TraesCS2A02G564800"/>
</dbReference>
<dbReference type="InterPro" id="IPR032675">
    <property type="entry name" value="LRR_dom_sf"/>
</dbReference>
<dbReference type="OMA" id="FNSNQWR"/>
<dbReference type="GO" id="GO:0043531">
    <property type="term" value="F:ADP binding"/>
    <property type="evidence" value="ECO:0007669"/>
    <property type="project" value="InterPro"/>
</dbReference>
<keyword evidence="1" id="KW-0677">Repeat</keyword>
<dbReference type="Gene3D" id="3.80.10.10">
    <property type="entry name" value="Ribonuclease Inhibitor"/>
    <property type="match status" value="1"/>
</dbReference>
<evidence type="ECO:0000259" key="5">
    <source>
        <dbReference type="Pfam" id="PF00931"/>
    </source>
</evidence>
<dbReference type="Pfam" id="PF23559">
    <property type="entry name" value="WHD_DRP"/>
    <property type="match status" value="1"/>
</dbReference>
<keyword evidence="4" id="KW-0812">Transmembrane</keyword>
<dbReference type="InterPro" id="IPR044974">
    <property type="entry name" value="Disease_R_plants"/>
</dbReference>
<dbReference type="GO" id="GO:0042742">
    <property type="term" value="P:defense response to bacterium"/>
    <property type="evidence" value="ECO:0007669"/>
    <property type="project" value="UniProtKB-ARBA"/>
</dbReference>
<feature type="region of interest" description="Disordered" evidence="3">
    <location>
        <begin position="1087"/>
        <end position="1120"/>
    </location>
</feature>
<dbReference type="GeneID" id="123191211"/>
<dbReference type="Gramene" id="TraesCS2A02G564800.1">
    <property type="protein sequence ID" value="TraesCS2A02G564800.1"/>
    <property type="gene ID" value="TraesCS2A02G564800"/>
</dbReference>
<gene>
    <name evidence="8" type="primary">LOC123191211</name>
</gene>
<dbReference type="Gramene" id="TraesWEE_scaffold_011323_01G000100.1">
    <property type="protein sequence ID" value="TraesWEE_scaffold_011323_01G000100.1"/>
    <property type="gene ID" value="TraesWEE_scaffold_011323_01G000100"/>
</dbReference>
<sequence>MEDPDRDMEMDDPDPASLQAAMEVPITASLGPMGPLLRKLHSIGPEECPQDEIRPLMELFISLKDLSDDDDASFTSGWWMKIVRELCYDMEDHLDEFVGAGTDLDFSELLARAKDASERRQRFQWFPLKTIKQADRGGSGVNWLTSEANAELPVPIYGRSKAGVVELPNRLVELLALDGDDKQTLKVIPITGCAGAGKTTVARTLFHNHGGKFQCRAFLIVSRNPDMRAFFTNMISQLKAPLPLGFPDVPDLIDAVSKHLQGKRYFIVVDDLWTASVWDIISGVFPTGDRSSRVITTTQIDDVAQACCSYEQDYIYKMEPLNDHESRKLFVSTVFGSEDGCPTDIKPVLYEIIRKCGGLPLAIVNMAILFAGESNNVMEKWKHIQDSLPSTSDMICNSLPHLMYNSLPPRLKTCLLYLSMYAQGCVIKKDELVKQWVAEGFLGPVAGRDPEEIADGYFDELVSRGMVQAVDTNNNGRVLSCTVHQMVLDFIRQKSMEENFIITVDYFQSTLALPDKVRRLSVQFGGVKGACMPQSIVTSQVRSLMFWGFFKCVPYIRDYGLLRVLILHIWADRDKKSFDLTTIGKLFQLKYLKIECNITIKLPGKIRKLQYLGTLQVDARLSAVPSDIVNLKRLLHLRIPSECILSRVLAQLTSLCSLGYFDIGSHSEENVLHLGRLTNLQDLQLTCCTVQQAENLDRNVQLLGSILEKLTALQSLTLVPAASGSFCVNIPEDGFNMACPPPDLLLQRMELSRRCCIFSSLPEWFGELRRLCVLKIGIRGLSMNDTDMLKGLPALAALTLYIQTAPAERIFIDKGGFQVLTYFKLMGAAPCLSFVPGAMAKVQKLTMGFNSNQWRPYTFETVGFSHLTGLKEVTVKLGVRDDEEFDIKAAESALEAAIKYHPNTPILRVLFVDVIFYGGKENKSTQAQGKSKITGRSEENRPEINVADGEFGAFQRLAADLLLHLLPSSEATAAPTRDLSIAWTCRLIDTFLICLEEFRYMLLGFPLGRPPYDLLVADFLYRAIMALDLCNALREGVDLLRQWRKHLAIAAAALASTPGAPLGEGQIRRARKALTDLTIRMIQDKDANGGQRSHSFGRASNDKDGGRQQKGHHRRSSGSRFSSLSWSVSRSWSASRQLRAIGGNLPVPSAQDATGGLASAMSTIGVVLFFTTCLLVAAIPCQDRGVQAHSEEFKKKERKHSRGLLKEIQQMERWSQQLMEITDVPQFPLSEEKDAEVRGAAQELVQVCQTLKGGLDSLERQVREMFHQIVHTTIEIYNCLSMPNCSAKKFPRAKHRYMFI</sequence>
<dbReference type="GO" id="GO:0009626">
    <property type="term" value="P:plant-type hypersensitive response"/>
    <property type="evidence" value="ECO:0007669"/>
    <property type="project" value="UniProtKB-ARBA"/>
</dbReference>
<dbReference type="PANTHER" id="PTHR23155:SF1094">
    <property type="entry name" value="OS11G0686400 PROTEIN"/>
    <property type="match status" value="1"/>
</dbReference>
<evidence type="ECO:0000259" key="6">
    <source>
        <dbReference type="Pfam" id="PF23559"/>
    </source>
</evidence>
<dbReference type="SUPFAM" id="SSF52540">
    <property type="entry name" value="P-loop containing nucleoside triphosphate hydrolases"/>
    <property type="match status" value="1"/>
</dbReference>
<feature type="domain" description="Disease resistance protein winged helix" evidence="6">
    <location>
        <begin position="420"/>
        <end position="491"/>
    </location>
</feature>
<dbReference type="STRING" id="4565.A0A3B6B913"/>
<feature type="domain" description="NB-ARC" evidence="5">
    <location>
        <begin position="182"/>
        <end position="338"/>
    </location>
</feature>
<dbReference type="Pfam" id="PF00931">
    <property type="entry name" value="NB-ARC"/>
    <property type="match status" value="1"/>
</dbReference>
<dbReference type="PRINTS" id="PR00364">
    <property type="entry name" value="DISEASERSIST"/>
</dbReference>
<evidence type="ECO:0000313" key="8">
    <source>
        <dbReference type="EnsemblPlants" id="TraesCS2A02G564800.1"/>
    </source>
</evidence>
<dbReference type="RefSeq" id="XP_044459950.1">
    <property type="nucleotide sequence ID" value="XM_044604015.1"/>
</dbReference>
<dbReference type="Gene3D" id="1.10.10.10">
    <property type="entry name" value="Winged helix-like DNA-binding domain superfamily/Winged helix DNA-binding domain"/>
    <property type="match status" value="1"/>
</dbReference>
<feature type="transmembrane region" description="Helical" evidence="4">
    <location>
        <begin position="1157"/>
        <end position="1179"/>
    </location>
</feature>
<evidence type="ECO:0000313" key="9">
    <source>
        <dbReference type="Proteomes" id="UP000019116"/>
    </source>
</evidence>
<dbReference type="Gramene" id="TraesCAD_scaffold_015778_01G000100.1">
    <property type="protein sequence ID" value="TraesCAD_scaffold_015778_01G000100.1"/>
    <property type="gene ID" value="TraesCAD_scaffold_015778_01G000100"/>
</dbReference>
<dbReference type="Gramene" id="TraesCS2A03G1352400.1">
    <property type="protein sequence ID" value="TraesCS2A03G1352400.1.CDS"/>
    <property type="gene ID" value="TraesCS2A03G1352400"/>
</dbReference>
<dbReference type="FunFam" id="1.10.10.10:FF:000322">
    <property type="entry name" value="Probable disease resistance protein At1g63360"/>
    <property type="match status" value="1"/>
</dbReference>
<keyword evidence="2" id="KW-0611">Plant defense</keyword>
<accession>A0A3B6B913</accession>
<dbReference type="OrthoDB" id="690487at2759"/>
<dbReference type="Gene3D" id="3.40.50.300">
    <property type="entry name" value="P-loop containing nucleotide triphosphate hydrolases"/>
    <property type="match status" value="1"/>
</dbReference>
<dbReference type="Gramene" id="TraesMAC2A03G00815030.1">
    <property type="protein sequence ID" value="TraesMAC2A03G00815030.1"/>
    <property type="gene ID" value="TraesMAC2A03G00815030"/>
</dbReference>
<protein>
    <submittedName>
        <fullName evidence="8">Uncharacterized protein</fullName>
    </submittedName>
</protein>
<dbReference type="InterPro" id="IPR002182">
    <property type="entry name" value="NB-ARC"/>
</dbReference>
<dbReference type="InterPro" id="IPR055414">
    <property type="entry name" value="LRR_R13L4/SHOC2-like"/>
</dbReference>
<organism evidence="8">
    <name type="scientific">Triticum aestivum</name>
    <name type="common">Wheat</name>
    <dbReference type="NCBI Taxonomy" id="4565"/>
    <lineage>
        <taxon>Eukaryota</taxon>
        <taxon>Viridiplantae</taxon>
        <taxon>Streptophyta</taxon>
        <taxon>Embryophyta</taxon>
        <taxon>Tracheophyta</taxon>
        <taxon>Spermatophyta</taxon>
        <taxon>Magnoliopsida</taxon>
        <taxon>Liliopsida</taxon>
        <taxon>Poales</taxon>
        <taxon>Poaceae</taxon>
        <taxon>BOP clade</taxon>
        <taxon>Pooideae</taxon>
        <taxon>Triticodae</taxon>
        <taxon>Triticeae</taxon>
        <taxon>Triticinae</taxon>
        <taxon>Triticum</taxon>
    </lineage>
</organism>
<dbReference type="SMR" id="A0A3B6B913"/>
<dbReference type="InterPro" id="IPR042197">
    <property type="entry name" value="Apaf_helical"/>
</dbReference>
<dbReference type="GO" id="GO:0002758">
    <property type="term" value="P:innate immune response-activating signaling pathway"/>
    <property type="evidence" value="ECO:0007669"/>
    <property type="project" value="UniProtKB-ARBA"/>
</dbReference>
<dbReference type="Pfam" id="PF05633">
    <property type="entry name" value="ROH1-like"/>
    <property type="match status" value="2"/>
</dbReference>
<dbReference type="Gramene" id="TraesJAG2A03G00817220.1">
    <property type="protein sequence ID" value="TraesJAG2A03G00817220.1"/>
    <property type="gene ID" value="TraesJAG2A03G00817220"/>
</dbReference>
<dbReference type="Gramene" id="TraesLDM2A03G00821030.1">
    <property type="protein sequence ID" value="TraesLDM2A03G00821030.1"/>
    <property type="gene ID" value="TraesLDM2A03G00821030"/>
</dbReference>
<keyword evidence="4" id="KW-0472">Membrane</keyword>
<dbReference type="InterPro" id="IPR036388">
    <property type="entry name" value="WH-like_DNA-bd_sf"/>
</dbReference>